<comment type="similarity">
    <text evidence="2">Belongs to the AB hydrolase superfamily. Lipase family. Class 3 subfamily.</text>
</comment>
<feature type="domain" description="Fungal lipase-type" evidence="6">
    <location>
        <begin position="106"/>
        <end position="240"/>
    </location>
</feature>
<dbReference type="InterPro" id="IPR002921">
    <property type="entry name" value="Fungal_lipase-type"/>
</dbReference>
<dbReference type="GeneID" id="18913370"/>
<dbReference type="InterPro" id="IPR051218">
    <property type="entry name" value="Sec_MonoDiacylglyc_Lipase"/>
</dbReference>
<dbReference type="CDD" id="cd00519">
    <property type="entry name" value="Lipase_3"/>
    <property type="match status" value="1"/>
</dbReference>
<dbReference type="Pfam" id="PF01764">
    <property type="entry name" value="Lipase_3"/>
    <property type="match status" value="1"/>
</dbReference>
<dbReference type="PANTHER" id="PTHR45856:SF25">
    <property type="entry name" value="FUNGAL LIPASE-LIKE DOMAIN-CONTAINING PROTEIN"/>
    <property type="match status" value="1"/>
</dbReference>
<proteinExistence type="inferred from homology"/>
<dbReference type="Gene3D" id="3.40.50.1820">
    <property type="entry name" value="alpha/beta hydrolase"/>
    <property type="match status" value="1"/>
</dbReference>
<dbReference type="OrthoDB" id="426718at2759"/>
<keyword evidence="8" id="KW-1185">Reference proteome</keyword>
<protein>
    <recommendedName>
        <fullName evidence="6">Fungal lipase-type domain-containing protein</fullName>
    </recommendedName>
</protein>
<dbReference type="InParanoid" id="K5VVF4"/>
<gene>
    <name evidence="7" type="ORF">PHACADRAFT_213468</name>
</gene>
<feature type="chain" id="PRO_5005353508" description="Fungal lipase-type domain-containing protein" evidence="5">
    <location>
        <begin position="21"/>
        <end position="299"/>
    </location>
</feature>
<reference evidence="7 8" key="1">
    <citation type="journal article" date="2012" name="BMC Genomics">
        <title>Comparative genomics of the white-rot fungi, Phanerochaete carnosa and P. chrysosporium, to elucidate the genetic basis of the distinct wood types they colonize.</title>
        <authorList>
            <person name="Suzuki H."/>
            <person name="MacDonald J."/>
            <person name="Syed K."/>
            <person name="Salamov A."/>
            <person name="Hori C."/>
            <person name="Aerts A."/>
            <person name="Henrissat B."/>
            <person name="Wiebenga A."/>
            <person name="vanKuyk P.A."/>
            <person name="Barry K."/>
            <person name="Lindquist E."/>
            <person name="LaButti K."/>
            <person name="Lapidus A."/>
            <person name="Lucas S."/>
            <person name="Coutinho P."/>
            <person name="Gong Y."/>
            <person name="Samejima M."/>
            <person name="Mahadevan R."/>
            <person name="Abou-Zaid M."/>
            <person name="de Vries R.P."/>
            <person name="Igarashi K."/>
            <person name="Yadav J.S."/>
            <person name="Grigoriev I.V."/>
            <person name="Master E.R."/>
        </authorList>
    </citation>
    <scope>NUCLEOTIDE SEQUENCE [LARGE SCALE GENOMIC DNA]</scope>
    <source>
        <strain evidence="7 8">HHB-10118-sp</strain>
    </source>
</reference>
<comment type="catalytic activity">
    <reaction evidence="3">
        <text>a diacylglycerol + H2O = a monoacylglycerol + a fatty acid + H(+)</text>
        <dbReference type="Rhea" id="RHEA:32731"/>
        <dbReference type="ChEBI" id="CHEBI:15377"/>
        <dbReference type="ChEBI" id="CHEBI:15378"/>
        <dbReference type="ChEBI" id="CHEBI:17408"/>
        <dbReference type="ChEBI" id="CHEBI:18035"/>
        <dbReference type="ChEBI" id="CHEBI:28868"/>
    </reaction>
</comment>
<dbReference type="RefSeq" id="XP_007400825.1">
    <property type="nucleotide sequence ID" value="XM_007400763.1"/>
</dbReference>
<sequence>MLARSVSCLVLVAFAAVAQAAPRDFAAQQPIRTPIRALNDSQISAFRPYAFYASAGYCSPPTTLQWDCGTNCEATPSFIPVASGGDSDNVQFWYVGYDPSLKTVIISHQGTKFDEIEPVLTDVDIVMTTLRPSLFPGISPLVEVHSGFADAQSKAARQVLAAVQTSLSLYGAKQVTMVGAAIALLDSVFLPKHISGVSFKTVVYGLPRVGNQHFADYVDAHVTLTHINNEQDPVPILPGMYLGFVHPSGEVHIQDSGMWLQCPGQDNPSTECIVGDVPEFGDGNVTDHDGPYDGVEMGC</sequence>
<evidence type="ECO:0000259" key="6">
    <source>
        <dbReference type="Pfam" id="PF01764"/>
    </source>
</evidence>
<dbReference type="HOGENOM" id="CLU_032957_9_1_1"/>
<dbReference type="GO" id="GO:0006629">
    <property type="term" value="P:lipid metabolic process"/>
    <property type="evidence" value="ECO:0007669"/>
    <property type="project" value="InterPro"/>
</dbReference>
<dbReference type="SUPFAM" id="SSF53474">
    <property type="entry name" value="alpha/beta-Hydrolases"/>
    <property type="match status" value="1"/>
</dbReference>
<evidence type="ECO:0000256" key="4">
    <source>
        <dbReference type="ARBA" id="ARBA00048461"/>
    </source>
</evidence>
<keyword evidence="1" id="KW-1015">Disulfide bond</keyword>
<name>K5VVF4_PHACS</name>
<evidence type="ECO:0000256" key="2">
    <source>
        <dbReference type="ARBA" id="ARBA00043996"/>
    </source>
</evidence>
<dbReference type="PANTHER" id="PTHR45856">
    <property type="entry name" value="ALPHA/BETA-HYDROLASES SUPERFAMILY PROTEIN"/>
    <property type="match status" value="1"/>
</dbReference>
<comment type="catalytic activity">
    <reaction evidence="4">
        <text>a monoacylglycerol + H2O = glycerol + a fatty acid + H(+)</text>
        <dbReference type="Rhea" id="RHEA:15245"/>
        <dbReference type="ChEBI" id="CHEBI:15377"/>
        <dbReference type="ChEBI" id="CHEBI:15378"/>
        <dbReference type="ChEBI" id="CHEBI:17408"/>
        <dbReference type="ChEBI" id="CHEBI:17754"/>
        <dbReference type="ChEBI" id="CHEBI:28868"/>
    </reaction>
</comment>
<dbReference type="Proteomes" id="UP000008370">
    <property type="component" value="Unassembled WGS sequence"/>
</dbReference>
<evidence type="ECO:0000256" key="1">
    <source>
        <dbReference type="ARBA" id="ARBA00023157"/>
    </source>
</evidence>
<keyword evidence="5" id="KW-0732">Signal</keyword>
<evidence type="ECO:0000313" key="8">
    <source>
        <dbReference type="Proteomes" id="UP000008370"/>
    </source>
</evidence>
<dbReference type="EMBL" id="JH930478">
    <property type="protein sequence ID" value="EKM50554.1"/>
    <property type="molecule type" value="Genomic_DNA"/>
</dbReference>
<evidence type="ECO:0000256" key="5">
    <source>
        <dbReference type="SAM" id="SignalP"/>
    </source>
</evidence>
<feature type="signal peptide" evidence="5">
    <location>
        <begin position="1"/>
        <end position="20"/>
    </location>
</feature>
<dbReference type="AlphaFoldDB" id="K5VVF4"/>
<accession>K5VVF4</accession>
<dbReference type="KEGG" id="pco:PHACADRAFT_213468"/>
<evidence type="ECO:0000313" key="7">
    <source>
        <dbReference type="EMBL" id="EKM50554.1"/>
    </source>
</evidence>
<evidence type="ECO:0000256" key="3">
    <source>
        <dbReference type="ARBA" id="ARBA00047591"/>
    </source>
</evidence>
<dbReference type="InterPro" id="IPR029058">
    <property type="entry name" value="AB_hydrolase_fold"/>
</dbReference>
<organism evidence="7 8">
    <name type="scientific">Phanerochaete carnosa (strain HHB-10118-sp)</name>
    <name type="common">White-rot fungus</name>
    <name type="synonym">Peniophora carnosa</name>
    <dbReference type="NCBI Taxonomy" id="650164"/>
    <lineage>
        <taxon>Eukaryota</taxon>
        <taxon>Fungi</taxon>
        <taxon>Dikarya</taxon>
        <taxon>Basidiomycota</taxon>
        <taxon>Agaricomycotina</taxon>
        <taxon>Agaricomycetes</taxon>
        <taxon>Polyporales</taxon>
        <taxon>Phanerochaetaceae</taxon>
        <taxon>Phanerochaete</taxon>
    </lineage>
</organism>